<dbReference type="Gene3D" id="3.40.50.1010">
    <property type="entry name" value="5'-nuclease"/>
    <property type="match status" value="2"/>
</dbReference>
<dbReference type="OrthoDB" id="2148513at2759"/>
<dbReference type="Proteomes" id="UP000001194">
    <property type="component" value="Unassembled WGS sequence"/>
</dbReference>
<dbReference type="InterPro" id="IPR006086">
    <property type="entry name" value="XPG-I_dom"/>
</dbReference>
<dbReference type="Pfam" id="PF00867">
    <property type="entry name" value="XPG_I"/>
    <property type="match status" value="1"/>
</dbReference>
<dbReference type="SUPFAM" id="SSF88723">
    <property type="entry name" value="PIN domain-like"/>
    <property type="match status" value="1"/>
</dbReference>
<evidence type="ECO:0000313" key="2">
    <source>
        <dbReference type="EMBL" id="EDR09343.1"/>
    </source>
</evidence>
<gene>
    <name evidence="2" type="ORF">LACBIDRAFT_318829</name>
</gene>
<dbReference type="HOGENOM" id="CLU_082498_1_0_1"/>
<dbReference type="RefSeq" id="XP_001879692.1">
    <property type="nucleotide sequence ID" value="XM_001879657.1"/>
</dbReference>
<accession>B0D768</accession>
<name>B0D768_LACBS</name>
<dbReference type="GO" id="GO:0017108">
    <property type="term" value="F:5'-flap endonuclease activity"/>
    <property type="evidence" value="ECO:0007669"/>
    <property type="project" value="TreeGrafter"/>
</dbReference>
<dbReference type="GO" id="GO:0006974">
    <property type="term" value="P:DNA damage response"/>
    <property type="evidence" value="ECO:0007669"/>
    <property type="project" value="UniProtKB-ARBA"/>
</dbReference>
<reference evidence="2 3" key="1">
    <citation type="journal article" date="2008" name="Nature">
        <title>The genome of Laccaria bicolor provides insights into mycorrhizal symbiosis.</title>
        <authorList>
            <person name="Martin F."/>
            <person name="Aerts A."/>
            <person name="Ahren D."/>
            <person name="Brun A."/>
            <person name="Danchin E.G.J."/>
            <person name="Duchaussoy F."/>
            <person name="Gibon J."/>
            <person name="Kohler A."/>
            <person name="Lindquist E."/>
            <person name="Pereda V."/>
            <person name="Salamov A."/>
            <person name="Shapiro H.J."/>
            <person name="Wuyts J."/>
            <person name="Blaudez D."/>
            <person name="Buee M."/>
            <person name="Brokstein P."/>
            <person name="Canbaeck B."/>
            <person name="Cohen D."/>
            <person name="Courty P.E."/>
            <person name="Coutinho P.M."/>
            <person name="Delaruelle C."/>
            <person name="Detter J.C."/>
            <person name="Deveau A."/>
            <person name="DiFazio S."/>
            <person name="Duplessis S."/>
            <person name="Fraissinet-Tachet L."/>
            <person name="Lucic E."/>
            <person name="Frey-Klett P."/>
            <person name="Fourrey C."/>
            <person name="Feussner I."/>
            <person name="Gay G."/>
            <person name="Grimwood J."/>
            <person name="Hoegger P.J."/>
            <person name="Jain P."/>
            <person name="Kilaru S."/>
            <person name="Labbe J."/>
            <person name="Lin Y.C."/>
            <person name="Legue V."/>
            <person name="Le Tacon F."/>
            <person name="Marmeisse R."/>
            <person name="Melayah D."/>
            <person name="Montanini B."/>
            <person name="Muratet M."/>
            <person name="Nehls U."/>
            <person name="Niculita-Hirzel H."/>
            <person name="Oudot-Le Secq M.P."/>
            <person name="Peter M."/>
            <person name="Quesneville H."/>
            <person name="Rajashekar B."/>
            <person name="Reich M."/>
            <person name="Rouhier N."/>
            <person name="Schmutz J."/>
            <person name="Yin T."/>
            <person name="Chalot M."/>
            <person name="Henrissat B."/>
            <person name="Kuees U."/>
            <person name="Lucas S."/>
            <person name="Van de Peer Y."/>
            <person name="Podila G.K."/>
            <person name="Polle A."/>
            <person name="Pukkila P.J."/>
            <person name="Richardson P.M."/>
            <person name="Rouze P."/>
            <person name="Sanders I.R."/>
            <person name="Stajich J.E."/>
            <person name="Tunlid A."/>
            <person name="Tuskan G."/>
            <person name="Grigoriev I.V."/>
        </authorList>
    </citation>
    <scope>NUCLEOTIDE SEQUENCE [LARGE SCALE GENOMIC DNA]</scope>
    <source>
        <strain evidence="3">S238N-H82 / ATCC MYA-4686</strain>
    </source>
</reference>
<dbReference type="PRINTS" id="PR00853">
    <property type="entry name" value="XPGRADSUPER"/>
</dbReference>
<dbReference type="AlphaFoldDB" id="B0D768"/>
<sequence>MGIPGIWEILCKAMQTRSLTELAFSEGFDTNWHGVQTLTIGVDVSIWLNQMQAVFHVPGMHYQVGENRVLHNLFYHIARFPMKQGINVRTKAHALTNSFQELIEQYGYSSHTALGEAEAELAMLNSQQIIDGVLSDDADTLLFRATHLIQNPTSREMAT</sequence>
<dbReference type="InterPro" id="IPR006084">
    <property type="entry name" value="XPG/Rad2"/>
</dbReference>
<protein>
    <submittedName>
        <fullName evidence="2">Predicted protein</fullName>
    </submittedName>
</protein>
<dbReference type="GeneID" id="6075654"/>
<dbReference type="KEGG" id="lbc:LACBIDRAFT_318829"/>
<organism evidence="3">
    <name type="scientific">Laccaria bicolor (strain S238N-H82 / ATCC MYA-4686)</name>
    <name type="common">Bicoloured deceiver</name>
    <name type="synonym">Laccaria laccata var. bicolor</name>
    <dbReference type="NCBI Taxonomy" id="486041"/>
    <lineage>
        <taxon>Eukaryota</taxon>
        <taxon>Fungi</taxon>
        <taxon>Dikarya</taxon>
        <taxon>Basidiomycota</taxon>
        <taxon>Agaricomycotina</taxon>
        <taxon>Agaricomycetes</taxon>
        <taxon>Agaricomycetidae</taxon>
        <taxon>Agaricales</taxon>
        <taxon>Agaricineae</taxon>
        <taxon>Hydnangiaceae</taxon>
        <taxon>Laccaria</taxon>
    </lineage>
</organism>
<dbReference type="EMBL" id="DS547099">
    <property type="protein sequence ID" value="EDR09343.1"/>
    <property type="molecule type" value="Genomic_DNA"/>
</dbReference>
<dbReference type="InParanoid" id="B0D768"/>
<dbReference type="PANTHER" id="PTHR11081">
    <property type="entry name" value="FLAP ENDONUCLEASE FAMILY MEMBER"/>
    <property type="match status" value="1"/>
</dbReference>
<dbReference type="InterPro" id="IPR029060">
    <property type="entry name" value="PIN-like_dom_sf"/>
</dbReference>
<proteinExistence type="predicted"/>
<dbReference type="PANTHER" id="PTHR11081:SF75">
    <property type="entry name" value="ENDONUCLEASE, PUTATIVE (AFU_ORTHOLOGUE AFUA_3G13260)-RELATED"/>
    <property type="match status" value="1"/>
</dbReference>
<evidence type="ECO:0000313" key="3">
    <source>
        <dbReference type="Proteomes" id="UP000001194"/>
    </source>
</evidence>
<dbReference type="CDD" id="cd09870">
    <property type="entry name" value="PIN_YEN1"/>
    <property type="match status" value="1"/>
</dbReference>
<keyword evidence="3" id="KW-1185">Reference proteome</keyword>
<evidence type="ECO:0000259" key="1">
    <source>
        <dbReference type="Pfam" id="PF00867"/>
    </source>
</evidence>
<feature type="domain" description="XPG-I" evidence="1">
    <location>
        <begin position="111"/>
        <end position="153"/>
    </location>
</feature>